<dbReference type="SUPFAM" id="SSF51011">
    <property type="entry name" value="Glycosyl hydrolase domain"/>
    <property type="match status" value="1"/>
</dbReference>
<dbReference type="EMBL" id="JAKRVY010000001">
    <property type="protein sequence ID" value="MCL9812301.1"/>
    <property type="molecule type" value="Genomic_DNA"/>
</dbReference>
<dbReference type="Gene3D" id="2.60.40.1180">
    <property type="entry name" value="Golgi alpha-mannosidase II"/>
    <property type="match status" value="1"/>
</dbReference>
<dbReference type="InterPro" id="IPR013780">
    <property type="entry name" value="Glyco_hydro_b"/>
</dbReference>
<dbReference type="Gene3D" id="3.20.20.80">
    <property type="entry name" value="Glycosidases"/>
    <property type="match status" value="1"/>
</dbReference>
<dbReference type="InterPro" id="IPR015237">
    <property type="entry name" value="Alpha-amylase_C_pro"/>
</dbReference>
<dbReference type="GO" id="GO:0004556">
    <property type="term" value="F:alpha-amylase activity"/>
    <property type="evidence" value="ECO:0007669"/>
    <property type="project" value="InterPro"/>
</dbReference>
<dbReference type="InterPro" id="IPR006046">
    <property type="entry name" value="Alpha_amylase"/>
</dbReference>
<keyword evidence="3" id="KW-0119">Carbohydrate metabolism</keyword>
<accession>A0AAE3FNN3</accession>
<dbReference type="SMART" id="SM00642">
    <property type="entry name" value="Aamy"/>
    <property type="match status" value="1"/>
</dbReference>
<evidence type="ECO:0000313" key="9">
    <source>
        <dbReference type="Proteomes" id="UP001202674"/>
    </source>
</evidence>
<keyword evidence="9" id="KW-1185">Reference proteome</keyword>
<dbReference type="InterPro" id="IPR013784">
    <property type="entry name" value="Carb-bd-like_fold"/>
</dbReference>
<dbReference type="AlphaFoldDB" id="A0AAE3FNN3"/>
<dbReference type="PROSITE" id="PS51318">
    <property type="entry name" value="TAT"/>
    <property type="match status" value="1"/>
</dbReference>
<name>A0AAE3FNN3_9EURY</name>
<dbReference type="RefSeq" id="WP_250593860.1">
    <property type="nucleotide sequence ID" value="NZ_JAKRVY010000001.1"/>
</dbReference>
<evidence type="ECO:0000256" key="4">
    <source>
        <dbReference type="ARBA" id="ARBA00023295"/>
    </source>
</evidence>
<feature type="compositionally biased region" description="Acidic residues" evidence="5">
    <location>
        <begin position="468"/>
        <end position="482"/>
    </location>
</feature>
<dbReference type="PANTHER" id="PTHR43447">
    <property type="entry name" value="ALPHA-AMYLASE"/>
    <property type="match status" value="1"/>
</dbReference>
<feature type="domain" description="Glycosyl hydrolase family 13 catalytic" evidence="6">
    <location>
        <begin position="43"/>
        <end position="414"/>
    </location>
</feature>
<dbReference type="Proteomes" id="UP001202674">
    <property type="component" value="Unassembled WGS sequence"/>
</dbReference>
<dbReference type="GO" id="GO:0043169">
    <property type="term" value="F:cation binding"/>
    <property type="evidence" value="ECO:0007669"/>
    <property type="project" value="InterPro"/>
</dbReference>
<dbReference type="InterPro" id="IPR002044">
    <property type="entry name" value="CBM20"/>
</dbReference>
<evidence type="ECO:0000256" key="5">
    <source>
        <dbReference type="SAM" id="MobiDB-lite"/>
    </source>
</evidence>
<dbReference type="PRINTS" id="PR00110">
    <property type="entry name" value="ALPHAAMYLASE"/>
</dbReference>
<dbReference type="InterPro" id="IPR006047">
    <property type="entry name" value="GH13_cat_dom"/>
</dbReference>
<dbReference type="GO" id="GO:2001070">
    <property type="term" value="F:starch binding"/>
    <property type="evidence" value="ECO:0007669"/>
    <property type="project" value="InterPro"/>
</dbReference>
<dbReference type="SMART" id="SM01065">
    <property type="entry name" value="CBM_2"/>
    <property type="match status" value="1"/>
</dbReference>
<evidence type="ECO:0000313" key="8">
    <source>
        <dbReference type="EMBL" id="MCL9812301.1"/>
    </source>
</evidence>
<comment type="similarity">
    <text evidence="1">Belongs to the glycosyl hydrolase 13 family.</text>
</comment>
<proteinExistence type="inferred from homology"/>
<reference evidence="8 9" key="1">
    <citation type="journal article" date="2022" name="Syst. Appl. Microbiol.">
        <title>Natronocalculus amylovorans gen. nov., sp. nov., and Natranaeroarchaeum aerophilus sp. nov., dominant culturable amylolytic natronoarchaea from hypersaline soda lakes in southwestern Siberia.</title>
        <authorList>
            <person name="Sorokin D.Y."/>
            <person name="Elcheninov A.G."/>
            <person name="Khizhniak T.V."/>
            <person name="Koenen M."/>
            <person name="Bale N.J."/>
            <person name="Damste J.S.S."/>
            <person name="Kublanov I.V."/>
        </authorList>
    </citation>
    <scope>NUCLEOTIDE SEQUENCE [LARGE SCALE GENOMIC DNA]</scope>
    <source>
        <strain evidence="8 9">AArc-St1-1</strain>
    </source>
</reference>
<evidence type="ECO:0000259" key="6">
    <source>
        <dbReference type="SMART" id="SM00642"/>
    </source>
</evidence>
<dbReference type="InterPro" id="IPR006311">
    <property type="entry name" value="TAT_signal"/>
</dbReference>
<feature type="domain" description="CBM20" evidence="7">
    <location>
        <begin position="482"/>
        <end position="571"/>
    </location>
</feature>
<feature type="compositionally biased region" description="Acidic residues" evidence="5">
    <location>
        <begin position="571"/>
        <end position="646"/>
    </location>
</feature>
<comment type="caution">
    <text evidence="8">The sequence shown here is derived from an EMBL/GenBank/DDBJ whole genome shotgun (WGS) entry which is preliminary data.</text>
</comment>
<organism evidence="8 9">
    <name type="scientific">Natranaeroarchaeum aerophilus</name>
    <dbReference type="NCBI Taxonomy" id="2917711"/>
    <lineage>
        <taxon>Archaea</taxon>
        <taxon>Methanobacteriati</taxon>
        <taxon>Methanobacteriota</taxon>
        <taxon>Stenosarchaea group</taxon>
        <taxon>Halobacteria</taxon>
        <taxon>Halobacteriales</taxon>
        <taxon>Natronoarchaeaceae</taxon>
        <taxon>Natranaeroarchaeum</taxon>
    </lineage>
</organism>
<keyword evidence="4" id="KW-0326">Glycosidase</keyword>
<evidence type="ECO:0000256" key="2">
    <source>
        <dbReference type="ARBA" id="ARBA00022801"/>
    </source>
</evidence>
<evidence type="ECO:0000256" key="3">
    <source>
        <dbReference type="ARBA" id="ARBA00023277"/>
    </source>
</evidence>
<keyword evidence="2" id="KW-0378">Hydrolase</keyword>
<dbReference type="InterPro" id="IPR017853">
    <property type="entry name" value="GH"/>
</dbReference>
<feature type="compositionally biased region" description="Acidic residues" evidence="5">
    <location>
        <begin position="655"/>
        <end position="696"/>
    </location>
</feature>
<feature type="region of interest" description="Disordered" evidence="5">
    <location>
        <begin position="512"/>
        <end position="761"/>
    </location>
</feature>
<dbReference type="Gene3D" id="2.60.40.10">
    <property type="entry name" value="Immunoglobulins"/>
    <property type="match status" value="1"/>
</dbReference>
<dbReference type="SUPFAM" id="SSF51445">
    <property type="entry name" value="(Trans)glycosidases"/>
    <property type="match status" value="1"/>
</dbReference>
<dbReference type="Pfam" id="PF09154">
    <property type="entry name" value="Alpha-amy_C_pro"/>
    <property type="match status" value="1"/>
</dbReference>
<dbReference type="Pfam" id="PF00128">
    <property type="entry name" value="Alpha-amylase"/>
    <property type="match status" value="1"/>
</dbReference>
<dbReference type="InterPro" id="IPR013783">
    <property type="entry name" value="Ig-like_fold"/>
</dbReference>
<feature type="region of interest" description="Disordered" evidence="5">
    <location>
        <begin position="459"/>
        <end position="485"/>
    </location>
</feature>
<sequence length="786" mass="82324">MSEGNTGVHRRDVLKGISGAAVASGVASGASGTVAAGDAPGETTMLQYFHTDWTEMEANMSTVADAGFDAIHVPAPQESVLTEDDQGDEHPEYGPNYPYHPPLGYQPFDRTSLDSEFGTETQFRSMIDEAHDQGIDVIVDIVLNHNGASVPLDDFPNVDSEHFYQEGGIEGWEYAFDPNDDDCFEDGEPKDPNRWECDPWRIEHHDLVGLPTLDWTTDTVQDLAYDYLQLIADCGADGVRWDAAKHMHNWVFEDFLNPWADELGLYTVGEVLFGPIGYIDEYAQTGMDITDYALFYTMREEAFTTGGDFRTLDGDDAGYVAQNPFQSLTMIANHDSAPPELEALARAFILTYEGYPRVYNYLIDFDDPGLQNLLWIRSTLLGGSAITRYVDEDVIIYEREDNAVVALNKSGSERTEDVSVPWTDEPLQEYTGNADDTEADADGWSEITAPAGGWAVYAPEDAAGDPPVENDDLDGGGDDGGDGELTLRIDAPTAEGESVYFTGTVSELTGWGTGVEGTNVDGDTWELTIDDPGSFEWKTRRGPSAGDGDVWEDGSNHTSETTAPSHQGWEDGFDGTNDDGDSDDGGSDDGGSDDGGSDDGGSDDGGSDDGGSDDGGSDDGGSDDGGSDDGGSDDGGSDDGGSDDGGSDGGGSDDGGSDDGGSDDGGSDDGSSDDGGSDDGSSDDGGSDDGGPDDGGSDNGANGEADESDADADDDDVSASESETDDGDDTAAEDETNDSDAGTPEDDTGPADDDLPGFGIGATVSAIGGGLLAGKRLLEDDTGDSS</sequence>
<protein>
    <submittedName>
        <fullName evidence="8">DUF1939 domain-containing protein</fullName>
    </submittedName>
</protein>
<feature type="compositionally biased region" description="Polar residues" evidence="5">
    <location>
        <begin position="556"/>
        <end position="565"/>
    </location>
</feature>
<dbReference type="GO" id="GO:0005975">
    <property type="term" value="P:carbohydrate metabolic process"/>
    <property type="evidence" value="ECO:0007669"/>
    <property type="project" value="InterPro"/>
</dbReference>
<evidence type="ECO:0000256" key="1">
    <source>
        <dbReference type="ARBA" id="ARBA00008061"/>
    </source>
</evidence>
<gene>
    <name evidence="8" type="ORF">AArcSt11_01380</name>
</gene>
<feature type="compositionally biased region" description="Acidic residues" evidence="5">
    <location>
        <begin position="704"/>
        <end position="755"/>
    </location>
</feature>
<dbReference type="SUPFAM" id="SSF49452">
    <property type="entry name" value="Starch-binding domain-like"/>
    <property type="match status" value="1"/>
</dbReference>
<evidence type="ECO:0000259" key="7">
    <source>
        <dbReference type="SMART" id="SM01065"/>
    </source>
</evidence>